<evidence type="ECO:0000313" key="3">
    <source>
        <dbReference type="Proteomes" id="UP000197215"/>
    </source>
</evidence>
<sequence>MCGTVNDIRKSFASLRIDRKMRHREIAHFLQITEAELVDAHVGVSKLDAMQSSPNLARAVRLKKSWPELIQFIERFGEVMALTRNEYGVHEKIGTYKNISMQGDIGLVMSEKIDLRLFYKHWELAYVFEEGKGDSLQRSVQFFDECGQAIHKVFLLPDSSHEACEQMIKAWADSNQDPGIQLQEPSKQSLDELKNPEIFDFEAFKNDWANLIDTHDFFGLLKKYHLNRLQAFELIGQHYAEPLPRDAVGALLNSAALLNVPVMIFVGNRGAIQIHTGQIKRVLDVKGWLNVLDQDFNLHLRLTDIHKVWLVRKPTKDGVVSSMEILDERGDVIALIFGKRKPGQPELETWRDLLESCKEAKDHEEAVMEEISN</sequence>
<dbReference type="SUPFAM" id="SSF144064">
    <property type="entry name" value="Heme iron utilization protein-like"/>
    <property type="match status" value="1"/>
</dbReference>
<protein>
    <submittedName>
        <fullName evidence="2">Putative hemin transport protein</fullName>
    </submittedName>
</protein>
<reference evidence="2 3" key="1">
    <citation type="submission" date="2017-06" db="EMBL/GenBank/DDBJ databases">
        <authorList>
            <person name="Kim H.J."/>
            <person name="Triplett B.A."/>
        </authorList>
    </citation>
    <scope>NUCLEOTIDE SEQUENCE [LARGE SCALE GENOMIC DNA]</scope>
    <source>
        <strain evidence="2 3">MWH-VicM1</strain>
    </source>
</reference>
<dbReference type="InterPro" id="IPR053733">
    <property type="entry name" value="Heme_Transport_Util_sf"/>
</dbReference>
<feature type="domain" description="Haemin-degrading HemS/ChuX" evidence="1">
    <location>
        <begin position="44"/>
        <end position="169"/>
    </location>
</feature>
<gene>
    <name evidence="2" type="ORF">SAMN06295916_0418</name>
</gene>
<dbReference type="Pfam" id="PF05171">
    <property type="entry name" value="HemS"/>
    <property type="match status" value="2"/>
</dbReference>
<evidence type="ECO:0000313" key="2">
    <source>
        <dbReference type="EMBL" id="SNC61138.1"/>
    </source>
</evidence>
<evidence type="ECO:0000259" key="1">
    <source>
        <dbReference type="Pfam" id="PF05171"/>
    </source>
</evidence>
<name>A0A212T525_9BURK</name>
<dbReference type="GO" id="GO:0006826">
    <property type="term" value="P:iron ion transport"/>
    <property type="evidence" value="ECO:0007669"/>
    <property type="project" value="InterPro"/>
</dbReference>
<keyword evidence="3" id="KW-1185">Reference proteome</keyword>
<dbReference type="EMBL" id="FYEX01000001">
    <property type="protein sequence ID" value="SNC61138.1"/>
    <property type="molecule type" value="Genomic_DNA"/>
</dbReference>
<accession>A0A212T525</accession>
<dbReference type="RefSeq" id="WP_088812298.1">
    <property type="nucleotide sequence ID" value="NZ_FYEX01000001.1"/>
</dbReference>
<dbReference type="InterPro" id="IPR007845">
    <property type="entry name" value="HemS/ChuX_dom"/>
</dbReference>
<organism evidence="2 3">
    <name type="scientific">Polynucleobacter victoriensis</name>
    <dbReference type="NCBI Taxonomy" id="2049319"/>
    <lineage>
        <taxon>Bacteria</taxon>
        <taxon>Pseudomonadati</taxon>
        <taxon>Pseudomonadota</taxon>
        <taxon>Betaproteobacteria</taxon>
        <taxon>Burkholderiales</taxon>
        <taxon>Burkholderiaceae</taxon>
        <taxon>Polynucleobacter</taxon>
    </lineage>
</organism>
<dbReference type="OrthoDB" id="316630at2"/>
<dbReference type="CDD" id="cd16830">
    <property type="entry name" value="HemS-like_N"/>
    <property type="match status" value="1"/>
</dbReference>
<feature type="domain" description="Haemin-degrading HemS/ChuX" evidence="1">
    <location>
        <begin position="226"/>
        <end position="355"/>
    </location>
</feature>
<dbReference type="Gene3D" id="3.40.1570.10">
    <property type="entry name" value="HemS/ChuS/ChuX like domains"/>
    <property type="match status" value="2"/>
</dbReference>
<proteinExistence type="predicted"/>
<dbReference type="AlphaFoldDB" id="A0A212T525"/>
<dbReference type="Proteomes" id="UP000197215">
    <property type="component" value="Unassembled WGS sequence"/>
</dbReference>
<dbReference type="CDD" id="cd16831">
    <property type="entry name" value="HemS-like_C"/>
    <property type="match status" value="1"/>
</dbReference>